<evidence type="ECO:0000313" key="4">
    <source>
        <dbReference type="EMBL" id="SMC32634.1"/>
    </source>
</evidence>
<gene>
    <name evidence="4" type="ORF">SAMN04488500_101130</name>
</gene>
<organism evidence="4 5">
    <name type="scientific">Sporomusa malonica</name>
    <dbReference type="NCBI Taxonomy" id="112901"/>
    <lineage>
        <taxon>Bacteria</taxon>
        <taxon>Bacillati</taxon>
        <taxon>Bacillota</taxon>
        <taxon>Negativicutes</taxon>
        <taxon>Selenomonadales</taxon>
        <taxon>Sporomusaceae</taxon>
        <taxon>Sporomusa</taxon>
    </lineage>
</organism>
<dbReference type="Pfam" id="PF00440">
    <property type="entry name" value="TetR_N"/>
    <property type="match status" value="1"/>
</dbReference>
<protein>
    <submittedName>
        <fullName evidence="4">Transcriptional regulator, TetR family</fullName>
    </submittedName>
</protein>
<dbReference type="Gene3D" id="1.10.10.60">
    <property type="entry name" value="Homeodomain-like"/>
    <property type="match status" value="1"/>
</dbReference>
<dbReference type="STRING" id="112901.SAMN04488500_101130"/>
<dbReference type="InterPro" id="IPR009057">
    <property type="entry name" value="Homeodomain-like_sf"/>
</dbReference>
<dbReference type="InterPro" id="IPR023772">
    <property type="entry name" value="DNA-bd_HTH_TetR-type_CS"/>
</dbReference>
<dbReference type="SUPFAM" id="SSF48498">
    <property type="entry name" value="Tetracyclin repressor-like, C-terminal domain"/>
    <property type="match status" value="1"/>
</dbReference>
<dbReference type="EMBL" id="FWXI01000001">
    <property type="protein sequence ID" value="SMC32634.1"/>
    <property type="molecule type" value="Genomic_DNA"/>
</dbReference>
<dbReference type="GO" id="GO:0006355">
    <property type="term" value="P:regulation of DNA-templated transcription"/>
    <property type="evidence" value="ECO:0007669"/>
    <property type="project" value="UniProtKB-ARBA"/>
</dbReference>
<evidence type="ECO:0000259" key="3">
    <source>
        <dbReference type="PROSITE" id="PS50977"/>
    </source>
</evidence>
<proteinExistence type="predicted"/>
<evidence type="ECO:0000256" key="2">
    <source>
        <dbReference type="PROSITE-ProRule" id="PRU00335"/>
    </source>
</evidence>
<dbReference type="InterPro" id="IPR001647">
    <property type="entry name" value="HTH_TetR"/>
</dbReference>
<keyword evidence="5" id="KW-1185">Reference proteome</keyword>
<dbReference type="AlphaFoldDB" id="A0A1W1Y925"/>
<dbReference type="OrthoDB" id="9785164at2"/>
<dbReference type="InterPro" id="IPR050109">
    <property type="entry name" value="HTH-type_TetR-like_transc_reg"/>
</dbReference>
<dbReference type="Gene3D" id="1.10.357.10">
    <property type="entry name" value="Tetracycline Repressor, domain 2"/>
    <property type="match status" value="1"/>
</dbReference>
<keyword evidence="1 2" id="KW-0238">DNA-binding</keyword>
<dbReference type="PROSITE" id="PS50977">
    <property type="entry name" value="HTH_TETR_2"/>
    <property type="match status" value="1"/>
</dbReference>
<reference evidence="4 5" key="1">
    <citation type="submission" date="2017-04" db="EMBL/GenBank/DDBJ databases">
        <authorList>
            <person name="Afonso C.L."/>
            <person name="Miller P.J."/>
            <person name="Scott M.A."/>
            <person name="Spackman E."/>
            <person name="Goraichik I."/>
            <person name="Dimitrov K.M."/>
            <person name="Suarez D.L."/>
            <person name="Swayne D.E."/>
        </authorList>
    </citation>
    <scope>NUCLEOTIDE SEQUENCE [LARGE SCALE GENOMIC DNA]</scope>
    <source>
        <strain evidence="4 5">DSM 5090</strain>
    </source>
</reference>
<name>A0A1W1Y925_9FIRM</name>
<dbReference type="RefSeq" id="WP_084573661.1">
    <property type="nucleotide sequence ID" value="NZ_CP155572.1"/>
</dbReference>
<dbReference type="Proteomes" id="UP000192738">
    <property type="component" value="Unassembled WGS sequence"/>
</dbReference>
<dbReference type="PROSITE" id="PS01081">
    <property type="entry name" value="HTH_TETR_1"/>
    <property type="match status" value="1"/>
</dbReference>
<dbReference type="PRINTS" id="PR00455">
    <property type="entry name" value="HTHTETR"/>
</dbReference>
<dbReference type="GO" id="GO:0003677">
    <property type="term" value="F:DNA binding"/>
    <property type="evidence" value="ECO:0007669"/>
    <property type="project" value="UniProtKB-UniRule"/>
</dbReference>
<dbReference type="PANTHER" id="PTHR30328">
    <property type="entry name" value="TRANSCRIPTIONAL REPRESSOR"/>
    <property type="match status" value="1"/>
</dbReference>
<evidence type="ECO:0000313" key="5">
    <source>
        <dbReference type="Proteomes" id="UP000192738"/>
    </source>
</evidence>
<dbReference type="PANTHER" id="PTHR30328:SF54">
    <property type="entry name" value="HTH-TYPE TRANSCRIPTIONAL REPRESSOR SCO4008"/>
    <property type="match status" value="1"/>
</dbReference>
<dbReference type="SUPFAM" id="SSF46689">
    <property type="entry name" value="Homeodomain-like"/>
    <property type="match status" value="1"/>
</dbReference>
<dbReference type="InterPro" id="IPR036271">
    <property type="entry name" value="Tet_transcr_reg_TetR-rel_C_sf"/>
</dbReference>
<feature type="DNA-binding region" description="H-T-H motif" evidence="2">
    <location>
        <begin position="25"/>
        <end position="44"/>
    </location>
</feature>
<evidence type="ECO:0000256" key="1">
    <source>
        <dbReference type="ARBA" id="ARBA00023125"/>
    </source>
</evidence>
<sequence length="191" mass="22398">MDDIKNLILDKAKERFERFGYKKTTMDELSRDCRISKRTIYVHFNDKEELFNNLMLREFYKARQMLFDGMPEVSDPLEKLVQLIKTATVFFNEDNFLIKLFNADETLCSASMCKKYSSMLSTDIIAMASDIISEGKKQGKFRDVDEKVIAHAEVKLFQAFSCMDFPQEKVRQDYYTDVLVDFIVNAIVKKK</sequence>
<accession>A0A1W1Y925</accession>
<feature type="domain" description="HTH tetR-type" evidence="3">
    <location>
        <begin position="2"/>
        <end position="62"/>
    </location>
</feature>